<evidence type="ECO:0000313" key="1">
    <source>
        <dbReference type="EMBL" id="CAF1613865.1"/>
    </source>
</evidence>
<name>A0A816BQN9_ADIRI</name>
<gene>
    <name evidence="1" type="ORF">XAT740_LOCUS49280</name>
</gene>
<proteinExistence type="predicted"/>
<comment type="caution">
    <text evidence="1">The sequence shown here is derived from an EMBL/GenBank/DDBJ whole genome shotgun (WGS) entry which is preliminary data.</text>
</comment>
<organism evidence="1 2">
    <name type="scientific">Adineta ricciae</name>
    <name type="common">Rotifer</name>
    <dbReference type="NCBI Taxonomy" id="249248"/>
    <lineage>
        <taxon>Eukaryota</taxon>
        <taxon>Metazoa</taxon>
        <taxon>Spiralia</taxon>
        <taxon>Gnathifera</taxon>
        <taxon>Rotifera</taxon>
        <taxon>Eurotatoria</taxon>
        <taxon>Bdelloidea</taxon>
        <taxon>Adinetida</taxon>
        <taxon>Adinetidae</taxon>
        <taxon>Adineta</taxon>
    </lineage>
</organism>
<dbReference type="Proteomes" id="UP000663828">
    <property type="component" value="Unassembled WGS sequence"/>
</dbReference>
<keyword evidence="2" id="KW-1185">Reference proteome</keyword>
<reference evidence="1" key="1">
    <citation type="submission" date="2021-02" db="EMBL/GenBank/DDBJ databases">
        <authorList>
            <person name="Nowell W R."/>
        </authorList>
    </citation>
    <scope>NUCLEOTIDE SEQUENCE</scope>
</reference>
<sequence length="649" mass="77571">MLLEFCGLYKKLDLRYCSLSIFRYFSHRIIMKDEWRLNLTVLKIGNRYRCSQIPLLLDEVIKFFIKQDKKYKYSSSRNFLHIINSLKKKNIEGIFPQLNTLVIFQSVSMNEYYRDIFLYGIACGSSLHTLKWLTCSYETHHSKSIFDWLFQCSTNLQKYQLENPLGENGFELSYQHTLINNYQCHQSLINLKINLLNLSTLYVLLHYLLKLQLLDVHISNAIEPNNDFVESFSKTMNYPMKLRTLKLRSLDIRGRGCYELENLLFKFIQSLEYLSISIYHRCENEPDLNYDGYSLSILCQKLIHLRSFHFAIQIQMFEIIDENIVDNFTKTFSTPFWLNGPFGCKRVCVDFEPMYGLIQIYSLPYVFNDKNLIRSIDLVNIKFNTDLKENKKLQNLSQKLETLWVGMNRLYLHFDKNQVLSSLFIQTLQCPASQGKTLTLSQKRGIMSENLANQIRLTHFNILELYDSIDTDIDYNLQELISWLQLLPNIICLNITLIEFKYWFTNYTNNLYLCSFFQHLERLYIDCSSLINRQMNDEIYHLFLSYVVDKDRFPQLKCLRFMCCKNIGSSWENIDQWIDFFLTHINEHRLTCVRFDFIEKEKEITEMKICNQIMTIVQPSFIIDIHQFVHENHIALWIERKYKRFSSIR</sequence>
<protein>
    <submittedName>
        <fullName evidence="1">Uncharacterized protein</fullName>
    </submittedName>
</protein>
<dbReference type="EMBL" id="CAJNOR010007260">
    <property type="protein sequence ID" value="CAF1613865.1"/>
    <property type="molecule type" value="Genomic_DNA"/>
</dbReference>
<evidence type="ECO:0000313" key="2">
    <source>
        <dbReference type="Proteomes" id="UP000663828"/>
    </source>
</evidence>
<accession>A0A816BQN9</accession>
<dbReference type="AlphaFoldDB" id="A0A816BQN9"/>